<feature type="compositionally biased region" description="Basic residues" evidence="1">
    <location>
        <begin position="274"/>
        <end position="284"/>
    </location>
</feature>
<feature type="region of interest" description="Disordered" evidence="1">
    <location>
        <begin position="242"/>
        <end position="284"/>
    </location>
</feature>
<evidence type="ECO:0008006" key="5">
    <source>
        <dbReference type="Google" id="ProtNLM"/>
    </source>
</evidence>
<name>A0A2N8UEJ0_9BASI</name>
<organism evidence="3 4">
    <name type="scientific">Sporisorium reilianum f. sp. reilianum</name>
    <dbReference type="NCBI Taxonomy" id="72559"/>
    <lineage>
        <taxon>Eukaryota</taxon>
        <taxon>Fungi</taxon>
        <taxon>Dikarya</taxon>
        <taxon>Basidiomycota</taxon>
        <taxon>Ustilaginomycotina</taxon>
        <taxon>Ustilaginomycetes</taxon>
        <taxon>Ustilaginales</taxon>
        <taxon>Ustilaginaceae</taxon>
        <taxon>Sporisorium</taxon>
    </lineage>
</organism>
<evidence type="ECO:0000313" key="3">
    <source>
        <dbReference type="EMBL" id="SJX63150.1"/>
    </source>
</evidence>
<evidence type="ECO:0000313" key="4">
    <source>
        <dbReference type="Proteomes" id="UP000239563"/>
    </source>
</evidence>
<protein>
    <recommendedName>
        <fullName evidence="5">Macrofage activating glycoprotein</fullName>
    </recommendedName>
</protein>
<evidence type="ECO:0000256" key="1">
    <source>
        <dbReference type="SAM" id="MobiDB-lite"/>
    </source>
</evidence>
<dbReference type="AlphaFoldDB" id="A0A2N8UEJ0"/>
<feature type="signal peptide" evidence="2">
    <location>
        <begin position="1"/>
        <end position="21"/>
    </location>
</feature>
<dbReference type="Proteomes" id="UP000239563">
    <property type="component" value="Chromosome VII"/>
</dbReference>
<gene>
    <name evidence="3" type="ORF">SRS1_13976</name>
</gene>
<keyword evidence="2" id="KW-0732">Signal</keyword>
<proteinExistence type="predicted"/>
<sequence length="284" mass="30255">MTRVLLAVTLAAAALALPAAAQNKPDFSVNALPDKWEANQAGSNQCTKWGASSSTSLCQNVFINNANDFCLWGPINPNSQIGANEESVVAYCLKSGYGTRLIPNGSVTGVQLLKTPDFLQVTGVGDFTHMNIQRGDAGGELDPHGADGTGNPKGGLVFSNNVPGSEGKFVQIKEWNNFMSAYEFSFRAAYGPNASRYAPHEFDVMGAYFNTNRGKFDKGVFEDCQGDSGKFPGVYNGSTFRQGQAKTPAPHKAAPSSNCKAYPTVANGPAPQKAYRRTVAKPLK</sequence>
<evidence type="ECO:0000256" key="2">
    <source>
        <dbReference type="SAM" id="SignalP"/>
    </source>
</evidence>
<feature type="chain" id="PRO_5014970798" description="Macrofage activating glycoprotein" evidence="2">
    <location>
        <begin position="22"/>
        <end position="284"/>
    </location>
</feature>
<reference evidence="3 4" key="1">
    <citation type="submission" date="2017-02" db="EMBL/GenBank/DDBJ databases">
        <authorList>
            <person name="Peterson S.W."/>
        </authorList>
    </citation>
    <scope>NUCLEOTIDE SEQUENCE [LARGE SCALE GENOMIC DNA]</scope>
    <source>
        <strain evidence="3 4">SRS1_H2-8</strain>
    </source>
</reference>
<accession>A0A2N8UEJ0</accession>
<dbReference type="EMBL" id="LT795060">
    <property type="protein sequence ID" value="SJX63150.1"/>
    <property type="molecule type" value="Genomic_DNA"/>
</dbReference>